<dbReference type="CDD" id="cd05379">
    <property type="entry name" value="CAP_bacterial"/>
    <property type="match status" value="1"/>
</dbReference>
<organism evidence="3 4">
    <name type="scientific">Paracoccus spongiarum</name>
    <dbReference type="NCBI Taxonomy" id="3064387"/>
    <lineage>
        <taxon>Bacteria</taxon>
        <taxon>Pseudomonadati</taxon>
        <taxon>Pseudomonadota</taxon>
        <taxon>Alphaproteobacteria</taxon>
        <taxon>Rhodobacterales</taxon>
        <taxon>Paracoccaceae</taxon>
        <taxon>Paracoccus</taxon>
    </lineage>
</organism>
<dbReference type="Gene3D" id="3.40.33.10">
    <property type="entry name" value="CAP"/>
    <property type="match status" value="1"/>
</dbReference>
<evidence type="ECO:0000313" key="4">
    <source>
        <dbReference type="Proteomes" id="UP001224997"/>
    </source>
</evidence>
<dbReference type="Pfam" id="PF00188">
    <property type="entry name" value="CAP"/>
    <property type="match status" value="1"/>
</dbReference>
<dbReference type="PROSITE" id="PS51257">
    <property type="entry name" value="PROKAR_LIPOPROTEIN"/>
    <property type="match status" value="1"/>
</dbReference>
<keyword evidence="4" id="KW-1185">Reference proteome</keyword>
<dbReference type="RefSeq" id="WP_305964092.1">
    <property type="nucleotide sequence ID" value="NZ_JAVAMQ010000014.1"/>
</dbReference>
<protein>
    <submittedName>
        <fullName evidence="3">CAP domain-containing protein</fullName>
    </submittedName>
</protein>
<accession>A0ABT9JEJ4</accession>
<dbReference type="EMBL" id="JAVAMQ010000014">
    <property type="protein sequence ID" value="MDP5308245.1"/>
    <property type="molecule type" value="Genomic_DNA"/>
</dbReference>
<comment type="caution">
    <text evidence="3">The sequence shown here is derived from an EMBL/GenBank/DDBJ whole genome shotgun (WGS) entry which is preliminary data.</text>
</comment>
<sequence length="179" mass="17649">MSVKPIAVTLLSIAALAGCESAPGGNDLAIGEVGPVVAPAEQALAASCAGNAAAQQQMADAVNAARAAEGKTVLASSDQLVQIAQSHACDMAATGRATVAGSNGSNVVDRARAAGYPTCGVAQLISVGGQPGGVVASWLRSEPQRVELLGQLSDEVGAGVAQGPDGRMWWSVVLGNDCA</sequence>
<dbReference type="PANTHER" id="PTHR31157:SF1">
    <property type="entry name" value="SCP DOMAIN-CONTAINING PROTEIN"/>
    <property type="match status" value="1"/>
</dbReference>
<reference evidence="3 4" key="1">
    <citation type="submission" date="2023-08" db="EMBL/GenBank/DDBJ databases">
        <authorList>
            <person name="Park J.-S."/>
        </authorList>
    </citation>
    <scope>NUCLEOTIDE SEQUENCE [LARGE SCALE GENOMIC DNA]</scope>
    <source>
        <strain evidence="3 4">2205BS29-5</strain>
    </source>
</reference>
<dbReference type="Proteomes" id="UP001224997">
    <property type="component" value="Unassembled WGS sequence"/>
</dbReference>
<dbReference type="PANTHER" id="PTHR31157">
    <property type="entry name" value="SCP DOMAIN-CONTAINING PROTEIN"/>
    <property type="match status" value="1"/>
</dbReference>
<feature type="chain" id="PRO_5045684319" evidence="1">
    <location>
        <begin position="18"/>
        <end position="179"/>
    </location>
</feature>
<dbReference type="InterPro" id="IPR014044">
    <property type="entry name" value="CAP_dom"/>
</dbReference>
<feature type="signal peptide" evidence="1">
    <location>
        <begin position="1"/>
        <end position="17"/>
    </location>
</feature>
<gene>
    <name evidence="3" type="ORF">Q5Y72_14235</name>
</gene>
<evidence type="ECO:0000313" key="3">
    <source>
        <dbReference type="EMBL" id="MDP5308245.1"/>
    </source>
</evidence>
<keyword evidence="1" id="KW-0732">Signal</keyword>
<evidence type="ECO:0000256" key="1">
    <source>
        <dbReference type="SAM" id="SignalP"/>
    </source>
</evidence>
<proteinExistence type="predicted"/>
<name>A0ABT9JEJ4_9RHOB</name>
<feature type="domain" description="SCP" evidence="2">
    <location>
        <begin position="60"/>
        <end position="172"/>
    </location>
</feature>
<dbReference type="InterPro" id="IPR035940">
    <property type="entry name" value="CAP_sf"/>
</dbReference>
<evidence type="ECO:0000259" key="2">
    <source>
        <dbReference type="Pfam" id="PF00188"/>
    </source>
</evidence>
<dbReference type="SUPFAM" id="SSF55797">
    <property type="entry name" value="PR-1-like"/>
    <property type="match status" value="1"/>
</dbReference>